<reference evidence="2 3" key="1">
    <citation type="submission" date="2018-09" db="EMBL/GenBank/DDBJ databases">
        <title>Genome sequencing of Aeromonas veronii MS-17-88.</title>
        <authorList>
            <person name="Tekedar H.C."/>
            <person name="Arick M.A."/>
            <person name="Hsu C.-Y."/>
            <person name="Thrash A."/>
            <person name="Karsi A."/>
            <person name="Lawrence M.L."/>
            <person name="Abdelhamed H."/>
        </authorList>
    </citation>
    <scope>NUCLEOTIDE SEQUENCE [LARGE SCALE GENOMIC DNA]</scope>
    <source>
        <strain evidence="2 3">MS 17-88</strain>
    </source>
</reference>
<proteinExistence type="predicted"/>
<organism evidence="2 3">
    <name type="scientific">Aeromonas veronii</name>
    <dbReference type="NCBI Taxonomy" id="654"/>
    <lineage>
        <taxon>Bacteria</taxon>
        <taxon>Pseudomonadati</taxon>
        <taxon>Pseudomonadota</taxon>
        <taxon>Gammaproteobacteria</taxon>
        <taxon>Aeromonadales</taxon>
        <taxon>Aeromonadaceae</taxon>
        <taxon>Aeromonas</taxon>
    </lineage>
</organism>
<dbReference type="AlphaFoldDB" id="A0A3A9IA61"/>
<evidence type="ECO:0000256" key="1">
    <source>
        <dbReference type="SAM" id="Phobius"/>
    </source>
</evidence>
<feature type="transmembrane region" description="Helical" evidence="1">
    <location>
        <begin position="52"/>
        <end position="70"/>
    </location>
</feature>
<name>A0A3A9IA61_AERVE</name>
<accession>A0A3A9IA61</accession>
<keyword evidence="1" id="KW-1133">Transmembrane helix</keyword>
<evidence type="ECO:0000313" key="2">
    <source>
        <dbReference type="EMBL" id="RKJ87885.1"/>
    </source>
</evidence>
<dbReference type="EMBL" id="RAWX01000003">
    <property type="protein sequence ID" value="RKJ87885.1"/>
    <property type="molecule type" value="Genomic_DNA"/>
</dbReference>
<protein>
    <submittedName>
        <fullName evidence="2">Uncharacterized protein</fullName>
    </submittedName>
</protein>
<dbReference type="Proteomes" id="UP000281725">
    <property type="component" value="Unassembled WGS sequence"/>
</dbReference>
<keyword evidence="1" id="KW-0812">Transmembrane</keyword>
<comment type="caution">
    <text evidence="2">The sequence shown here is derived from an EMBL/GenBank/DDBJ whole genome shotgun (WGS) entry which is preliminary data.</text>
</comment>
<sequence length="88" mass="10139">MPQQKPTPKPDHMFFRKFISYLAITVPIGLIPEFIRQDFHLDLLSWQEGGRLTLIMIGVAAAMAGIDWLVHRYRTKRQQPKGPVGPNR</sequence>
<gene>
    <name evidence="2" type="ORF">D6R50_16815</name>
</gene>
<evidence type="ECO:0000313" key="3">
    <source>
        <dbReference type="Proteomes" id="UP000281725"/>
    </source>
</evidence>
<feature type="transmembrane region" description="Helical" evidence="1">
    <location>
        <begin position="14"/>
        <end position="32"/>
    </location>
</feature>
<keyword evidence="1" id="KW-0472">Membrane</keyword>